<dbReference type="Proteomes" id="UP000011750">
    <property type="component" value="Chromosome A07"/>
</dbReference>
<evidence type="ECO:0008006" key="5">
    <source>
        <dbReference type="Google" id="ProtNLM"/>
    </source>
</evidence>
<dbReference type="PANTHER" id="PTHR31672">
    <property type="entry name" value="BNACNNG10540D PROTEIN"/>
    <property type="match status" value="1"/>
</dbReference>
<accession>M4F276</accession>
<dbReference type="InParanoid" id="M4F276"/>
<dbReference type="EnsemblPlants" id="Bra035173.1">
    <property type="protein sequence ID" value="Bra035173.1-P"/>
    <property type="gene ID" value="Bra035173"/>
</dbReference>
<evidence type="ECO:0000313" key="3">
    <source>
        <dbReference type="EnsemblPlants" id="Bra035173.1-P"/>
    </source>
</evidence>
<reference evidence="3" key="3">
    <citation type="submission" date="2023-03" db="UniProtKB">
        <authorList>
            <consortium name="EnsemblPlants"/>
        </authorList>
    </citation>
    <scope>IDENTIFICATION</scope>
    <source>
        <strain evidence="3">cv. Chiifu-401-42</strain>
    </source>
</reference>
<proteinExistence type="predicted"/>
<dbReference type="InterPro" id="IPR036047">
    <property type="entry name" value="F-box-like_dom_sf"/>
</dbReference>
<dbReference type="PANTHER" id="PTHR31672:SF13">
    <property type="entry name" value="F-BOX PROTEIN CPR30-LIKE"/>
    <property type="match status" value="1"/>
</dbReference>
<feature type="domain" description="F-box associated beta-propeller type 1" evidence="2">
    <location>
        <begin position="207"/>
        <end position="356"/>
    </location>
</feature>
<dbReference type="InterPro" id="IPR001810">
    <property type="entry name" value="F-box_dom"/>
</dbReference>
<dbReference type="OMA" id="ISAVYHC"/>
<dbReference type="Pfam" id="PF07734">
    <property type="entry name" value="FBA_1"/>
    <property type="match status" value="2"/>
</dbReference>
<dbReference type="Gramene" id="Bra035173.1">
    <property type="protein sequence ID" value="Bra035173.1-P"/>
    <property type="gene ID" value="Bra035173"/>
</dbReference>
<dbReference type="InterPro" id="IPR017451">
    <property type="entry name" value="F-box-assoc_interact_dom"/>
</dbReference>
<dbReference type="HOGENOM" id="CLU_034692_0_0_1"/>
<protein>
    <recommendedName>
        <fullName evidence="5">F-box domain-containing protein</fullName>
    </recommendedName>
</protein>
<evidence type="ECO:0000259" key="1">
    <source>
        <dbReference type="Pfam" id="PF00646"/>
    </source>
</evidence>
<feature type="domain" description="F-box associated beta-propeller type 1" evidence="2">
    <location>
        <begin position="57"/>
        <end position="204"/>
    </location>
</feature>
<dbReference type="AlphaFoldDB" id="M4F276"/>
<sequence>MMPRMIDLPQKLVVEIFKRVPITSLKAVRSTCKTWEAITKSWVVLGAAARHEFLLGFVKMNNKVYSLRYHHQGDVSVQQVDLPNQLEISSMVYHCDGLLLCVAKDLSKLLVWNPYLCQSRWIGPRGESFNASDMYAIGYSEDKNKKRDHKILRFVDDSCVVGPVISVFRCEIYEMSSSDSSWRVLEEGKPEWEIDVHQRGASVNDCVTLSSFLRGDDEQLAALFGGCESSFFEIWVTLSVEPKYVSWTKFLVVETGGPIFTSLNFQLSTYFGGSFFVDEENKVAVVFERDSYISISAPPPSQHTAFVFGQAGYIHSVNLGQALKLQHLSPYSGKHCQALLPPLVCSSSFRPTLVQVS</sequence>
<reference evidence="3 4" key="2">
    <citation type="journal article" date="2018" name="Hortic Res">
        <title>Improved Brassica rapa reference genome by single-molecule sequencing and chromosome conformation capture technologies.</title>
        <authorList>
            <person name="Zhang L."/>
            <person name="Cai X."/>
            <person name="Wu J."/>
            <person name="Liu M."/>
            <person name="Grob S."/>
            <person name="Cheng F."/>
            <person name="Liang J."/>
            <person name="Cai C."/>
            <person name="Liu Z."/>
            <person name="Liu B."/>
            <person name="Wang F."/>
            <person name="Li S."/>
            <person name="Liu F."/>
            <person name="Li X."/>
            <person name="Cheng L."/>
            <person name="Yang W."/>
            <person name="Li M.H."/>
            <person name="Grossniklaus U."/>
            <person name="Zheng H."/>
            <person name="Wang X."/>
        </authorList>
    </citation>
    <scope>NUCLEOTIDE SEQUENCE [LARGE SCALE GENOMIC DNA]</scope>
    <source>
        <strain evidence="3 4">cv. Chiifu-401-42</strain>
    </source>
</reference>
<dbReference type="Pfam" id="PF00646">
    <property type="entry name" value="F-box"/>
    <property type="match status" value="1"/>
</dbReference>
<dbReference type="NCBIfam" id="TIGR01640">
    <property type="entry name" value="F_box_assoc_1"/>
    <property type="match status" value="1"/>
</dbReference>
<dbReference type="InterPro" id="IPR050796">
    <property type="entry name" value="SCF_F-box_component"/>
</dbReference>
<keyword evidence="4" id="KW-1185">Reference proteome</keyword>
<organism evidence="3 4">
    <name type="scientific">Brassica campestris</name>
    <name type="common">Field mustard</name>
    <dbReference type="NCBI Taxonomy" id="3711"/>
    <lineage>
        <taxon>Eukaryota</taxon>
        <taxon>Viridiplantae</taxon>
        <taxon>Streptophyta</taxon>
        <taxon>Embryophyta</taxon>
        <taxon>Tracheophyta</taxon>
        <taxon>Spermatophyta</taxon>
        <taxon>Magnoliopsida</taxon>
        <taxon>eudicotyledons</taxon>
        <taxon>Gunneridae</taxon>
        <taxon>Pentapetalae</taxon>
        <taxon>rosids</taxon>
        <taxon>malvids</taxon>
        <taxon>Brassicales</taxon>
        <taxon>Brassicaceae</taxon>
        <taxon>Brassiceae</taxon>
        <taxon>Brassica</taxon>
    </lineage>
</organism>
<dbReference type="InterPro" id="IPR006527">
    <property type="entry name" value="F-box-assoc_dom_typ1"/>
</dbReference>
<evidence type="ECO:0000259" key="2">
    <source>
        <dbReference type="Pfam" id="PF07734"/>
    </source>
</evidence>
<feature type="domain" description="F-box" evidence="1">
    <location>
        <begin position="7"/>
        <end position="41"/>
    </location>
</feature>
<reference evidence="3 4" key="1">
    <citation type="journal article" date="2011" name="Nat. Genet.">
        <title>The genome of the mesopolyploid crop species Brassica rapa.</title>
        <authorList>
            <consortium name="Brassica rapa Genome Sequencing Project Consortium"/>
            <person name="Wang X."/>
            <person name="Wang H."/>
            <person name="Wang J."/>
            <person name="Sun R."/>
            <person name="Wu J."/>
            <person name="Liu S."/>
            <person name="Bai Y."/>
            <person name="Mun J.H."/>
            <person name="Bancroft I."/>
            <person name="Cheng F."/>
            <person name="Huang S."/>
            <person name="Li X."/>
            <person name="Hua W."/>
            <person name="Wang J."/>
            <person name="Wang X."/>
            <person name="Freeling M."/>
            <person name="Pires J.C."/>
            <person name="Paterson A.H."/>
            <person name="Chalhoub B."/>
            <person name="Wang B."/>
            <person name="Hayward A."/>
            <person name="Sharpe A.G."/>
            <person name="Park B.S."/>
            <person name="Weisshaar B."/>
            <person name="Liu B."/>
            <person name="Li B."/>
            <person name="Liu B."/>
            <person name="Tong C."/>
            <person name="Song C."/>
            <person name="Duran C."/>
            <person name="Peng C."/>
            <person name="Geng C."/>
            <person name="Koh C."/>
            <person name="Lin C."/>
            <person name="Edwards D."/>
            <person name="Mu D."/>
            <person name="Shen D."/>
            <person name="Soumpourou E."/>
            <person name="Li F."/>
            <person name="Fraser F."/>
            <person name="Conant G."/>
            <person name="Lassalle G."/>
            <person name="King G.J."/>
            <person name="Bonnema G."/>
            <person name="Tang H."/>
            <person name="Wang H."/>
            <person name="Belcram H."/>
            <person name="Zhou H."/>
            <person name="Hirakawa H."/>
            <person name="Abe H."/>
            <person name="Guo H."/>
            <person name="Wang H."/>
            <person name="Jin H."/>
            <person name="Parkin I.A."/>
            <person name="Batley J."/>
            <person name="Kim J.S."/>
            <person name="Just J."/>
            <person name="Li J."/>
            <person name="Xu J."/>
            <person name="Deng J."/>
            <person name="Kim J.A."/>
            <person name="Li J."/>
            <person name="Yu J."/>
            <person name="Meng J."/>
            <person name="Wang J."/>
            <person name="Min J."/>
            <person name="Poulain J."/>
            <person name="Wang J."/>
            <person name="Hatakeyama K."/>
            <person name="Wu K."/>
            <person name="Wang L."/>
            <person name="Fang L."/>
            <person name="Trick M."/>
            <person name="Links M.G."/>
            <person name="Zhao M."/>
            <person name="Jin M."/>
            <person name="Ramchiary N."/>
            <person name="Drou N."/>
            <person name="Berkman P.J."/>
            <person name="Cai Q."/>
            <person name="Huang Q."/>
            <person name="Li R."/>
            <person name="Tabata S."/>
            <person name="Cheng S."/>
            <person name="Zhang S."/>
            <person name="Zhang S."/>
            <person name="Huang S."/>
            <person name="Sato S."/>
            <person name="Sun S."/>
            <person name="Kwon S.J."/>
            <person name="Choi S.R."/>
            <person name="Lee T.H."/>
            <person name="Fan W."/>
            <person name="Zhao X."/>
            <person name="Tan X."/>
            <person name="Xu X."/>
            <person name="Wang Y."/>
            <person name="Qiu Y."/>
            <person name="Yin Y."/>
            <person name="Li Y."/>
            <person name="Du Y."/>
            <person name="Liao Y."/>
            <person name="Lim Y."/>
            <person name="Narusaka Y."/>
            <person name="Wang Y."/>
            <person name="Wang Z."/>
            <person name="Li Z."/>
            <person name="Wang Z."/>
            <person name="Xiong Z."/>
            <person name="Zhang Z."/>
        </authorList>
    </citation>
    <scope>NUCLEOTIDE SEQUENCE [LARGE SCALE GENOMIC DNA]</scope>
    <source>
        <strain evidence="3 4">cv. Chiifu-401-42</strain>
    </source>
</reference>
<evidence type="ECO:0000313" key="4">
    <source>
        <dbReference type="Proteomes" id="UP000011750"/>
    </source>
</evidence>
<name>M4F276_BRACM</name>
<dbReference type="SUPFAM" id="SSF81383">
    <property type="entry name" value="F-box domain"/>
    <property type="match status" value="1"/>
</dbReference>
<dbReference type="Gene3D" id="1.20.1280.50">
    <property type="match status" value="1"/>
</dbReference>